<dbReference type="EMBL" id="JAEPQZ010000003">
    <property type="protein sequence ID" value="KAG2183797.1"/>
    <property type="molecule type" value="Genomic_DNA"/>
</dbReference>
<feature type="signal peptide" evidence="2">
    <location>
        <begin position="1"/>
        <end position="19"/>
    </location>
</feature>
<sequence>MKFYLPFIATTALFSLAIASKCECDASDTECLQSCVTSTNKCLVDCGKDNACYTSCLNGWPGVDKAPQNYLKQSADSSASPNNESPMPSATNMPSNMPALPSGMDNASGMVNGMPVPSGYNSGAFPSATMSNGKRVGMSSAPYGMATMGSNQRWNPASNAAEPTTIKQVGAAVTILTAGFLLFF</sequence>
<dbReference type="Proteomes" id="UP000654370">
    <property type="component" value="Unassembled WGS sequence"/>
</dbReference>
<protein>
    <submittedName>
        <fullName evidence="3">Uncharacterized protein</fullName>
    </submittedName>
</protein>
<keyword evidence="4" id="KW-1185">Reference proteome</keyword>
<reference evidence="3" key="1">
    <citation type="submission" date="2020-12" db="EMBL/GenBank/DDBJ databases">
        <title>Metabolic potential, ecology and presence of endohyphal bacteria is reflected in genomic diversity of Mucoromycotina.</title>
        <authorList>
            <person name="Muszewska A."/>
            <person name="Okrasinska A."/>
            <person name="Steczkiewicz K."/>
            <person name="Drgas O."/>
            <person name="Orlowska M."/>
            <person name="Perlinska-Lenart U."/>
            <person name="Aleksandrzak-Piekarczyk T."/>
            <person name="Szatraj K."/>
            <person name="Zielenkiewicz U."/>
            <person name="Pilsyk S."/>
            <person name="Malc E."/>
            <person name="Mieczkowski P."/>
            <person name="Kruszewska J.S."/>
            <person name="Biernat P."/>
            <person name="Pawlowska J."/>
        </authorList>
    </citation>
    <scope>NUCLEOTIDE SEQUENCE</scope>
    <source>
        <strain evidence="3">WA0000067209</strain>
    </source>
</reference>
<evidence type="ECO:0000256" key="2">
    <source>
        <dbReference type="SAM" id="SignalP"/>
    </source>
</evidence>
<keyword evidence="2" id="KW-0732">Signal</keyword>
<dbReference type="AlphaFoldDB" id="A0A8H7Q0Q8"/>
<evidence type="ECO:0000313" key="3">
    <source>
        <dbReference type="EMBL" id="KAG2183797.1"/>
    </source>
</evidence>
<evidence type="ECO:0000256" key="1">
    <source>
        <dbReference type="SAM" id="MobiDB-lite"/>
    </source>
</evidence>
<feature type="chain" id="PRO_5034303621" evidence="2">
    <location>
        <begin position="20"/>
        <end position="184"/>
    </location>
</feature>
<proteinExistence type="predicted"/>
<gene>
    <name evidence="3" type="ORF">INT43_006808</name>
</gene>
<evidence type="ECO:0000313" key="4">
    <source>
        <dbReference type="Proteomes" id="UP000654370"/>
    </source>
</evidence>
<accession>A0A8H7Q0Q8</accession>
<comment type="caution">
    <text evidence="3">The sequence shown here is derived from an EMBL/GenBank/DDBJ whole genome shotgun (WGS) entry which is preliminary data.</text>
</comment>
<feature type="region of interest" description="Disordered" evidence="1">
    <location>
        <begin position="72"/>
        <end position="98"/>
    </location>
</feature>
<organism evidence="3 4">
    <name type="scientific">Mortierella isabellina</name>
    <name type="common">Filamentous fungus</name>
    <name type="synonym">Umbelopsis isabellina</name>
    <dbReference type="NCBI Taxonomy" id="91625"/>
    <lineage>
        <taxon>Eukaryota</taxon>
        <taxon>Fungi</taxon>
        <taxon>Fungi incertae sedis</taxon>
        <taxon>Mucoromycota</taxon>
        <taxon>Mucoromycotina</taxon>
        <taxon>Umbelopsidomycetes</taxon>
        <taxon>Umbelopsidales</taxon>
        <taxon>Umbelopsidaceae</taxon>
        <taxon>Umbelopsis</taxon>
    </lineage>
</organism>
<name>A0A8H7Q0Q8_MORIS</name>
<dbReference type="OrthoDB" id="2289000at2759"/>
<feature type="compositionally biased region" description="Polar residues" evidence="1">
    <location>
        <begin position="72"/>
        <end position="95"/>
    </location>
</feature>